<sequence length="13" mass="1483">MVGFLCLSFQHSN</sequence>
<name>A0A2P2N2L3_RHIMU</name>
<protein>
    <submittedName>
        <fullName evidence="1">Uncharacterized protein</fullName>
    </submittedName>
</protein>
<proteinExistence type="predicted"/>
<accession>A0A2P2N2L3</accession>
<reference evidence="1" key="1">
    <citation type="submission" date="2018-02" db="EMBL/GenBank/DDBJ databases">
        <title>Rhizophora mucronata_Transcriptome.</title>
        <authorList>
            <person name="Meera S.P."/>
            <person name="Sreeshan A."/>
            <person name="Augustine A."/>
        </authorList>
    </citation>
    <scope>NUCLEOTIDE SEQUENCE</scope>
    <source>
        <tissue evidence="1">Leaf</tissue>
    </source>
</reference>
<evidence type="ECO:0000313" key="1">
    <source>
        <dbReference type="EMBL" id="MBX36719.1"/>
    </source>
</evidence>
<organism evidence="1">
    <name type="scientific">Rhizophora mucronata</name>
    <name type="common">Asiatic mangrove</name>
    <dbReference type="NCBI Taxonomy" id="61149"/>
    <lineage>
        <taxon>Eukaryota</taxon>
        <taxon>Viridiplantae</taxon>
        <taxon>Streptophyta</taxon>
        <taxon>Embryophyta</taxon>
        <taxon>Tracheophyta</taxon>
        <taxon>Spermatophyta</taxon>
        <taxon>Magnoliopsida</taxon>
        <taxon>eudicotyledons</taxon>
        <taxon>Gunneridae</taxon>
        <taxon>Pentapetalae</taxon>
        <taxon>rosids</taxon>
        <taxon>fabids</taxon>
        <taxon>Malpighiales</taxon>
        <taxon>Rhizophoraceae</taxon>
        <taxon>Rhizophora</taxon>
    </lineage>
</organism>
<dbReference type="EMBL" id="GGEC01056235">
    <property type="protein sequence ID" value="MBX36719.1"/>
    <property type="molecule type" value="Transcribed_RNA"/>
</dbReference>